<feature type="binding site" evidence="7">
    <location>
        <position position="28"/>
    </location>
    <ligand>
        <name>Ca(2+)</name>
        <dbReference type="ChEBI" id="CHEBI:29108"/>
    </ligand>
</feature>
<comment type="subcellular location">
    <subcellularLocation>
        <location evidence="1">Membrane</location>
        <topology evidence="1">Multi-pass membrane protein</topology>
    </subcellularLocation>
</comment>
<feature type="binding site" evidence="7">
    <location>
        <position position="31"/>
    </location>
    <ligand>
        <name>Ca(2+)</name>
        <dbReference type="ChEBI" id="CHEBI:29108"/>
    </ligand>
</feature>
<keyword evidence="6 9" id="KW-0472">Membrane</keyword>
<dbReference type="EC" id="3.5.1.-" evidence="9"/>
<feature type="binding site" evidence="8">
    <location>
        <position position="92"/>
    </location>
    <ligand>
        <name>Zn(2+)</name>
        <dbReference type="ChEBI" id="CHEBI:29105"/>
        <note>catalytic</note>
    </ligand>
</feature>
<dbReference type="PANTHER" id="PTHR46139">
    <property type="entry name" value="ALKALINE CERAMIDASE"/>
    <property type="match status" value="1"/>
</dbReference>
<dbReference type="OrthoDB" id="187171at2759"/>
<evidence type="ECO:0000256" key="1">
    <source>
        <dbReference type="ARBA" id="ARBA00004141"/>
    </source>
</evidence>
<keyword evidence="9" id="KW-0443">Lipid metabolism</keyword>
<proteinExistence type="inferred from homology"/>
<dbReference type="PANTHER" id="PTHR46139:SF3">
    <property type="entry name" value="ALKALINE CERAMIDASE"/>
    <property type="match status" value="1"/>
</dbReference>
<evidence type="ECO:0000256" key="7">
    <source>
        <dbReference type="PIRSR" id="PIRSR608901-1"/>
    </source>
</evidence>
<evidence type="ECO:0000313" key="14">
    <source>
        <dbReference type="Proteomes" id="UP000663877"/>
    </source>
</evidence>
<feature type="transmembrane region" description="Helical" evidence="9">
    <location>
        <begin position="43"/>
        <end position="63"/>
    </location>
</feature>
<evidence type="ECO:0000256" key="6">
    <source>
        <dbReference type="ARBA" id="ARBA00023136"/>
    </source>
</evidence>
<dbReference type="AlphaFoldDB" id="A0A813TT02"/>
<comment type="cofactor">
    <cofactor evidence="8">
        <name>Zn(2+)</name>
        <dbReference type="ChEBI" id="CHEBI:29105"/>
    </cofactor>
</comment>
<keyword evidence="13" id="KW-1185">Reference proteome</keyword>
<comment type="function">
    <text evidence="9">Hydrolyzes the sphingolipid ceramide into sphingosine and free fatty acid.</text>
</comment>
<feature type="transmembrane region" description="Helical" evidence="9">
    <location>
        <begin position="187"/>
        <end position="203"/>
    </location>
</feature>
<dbReference type="EMBL" id="CAJNOM010000425">
    <property type="protein sequence ID" value="CAF1430063.1"/>
    <property type="molecule type" value="Genomic_DNA"/>
</dbReference>
<name>A0A813TT02_9BILA</name>
<protein>
    <recommendedName>
        <fullName evidence="9">Alkaline ceramidase</fullName>
        <ecNumber evidence="9">3.5.1.-</ecNumber>
    </recommendedName>
</protein>
<dbReference type="EMBL" id="CAJNOM010000429">
    <property type="protein sequence ID" value="CAF1433109.1"/>
    <property type="molecule type" value="Genomic_DNA"/>
</dbReference>
<feature type="transmembrane region" description="Helical" evidence="9">
    <location>
        <begin position="159"/>
        <end position="175"/>
    </location>
</feature>
<dbReference type="GO" id="GO:0046514">
    <property type="term" value="P:ceramide catabolic process"/>
    <property type="evidence" value="ECO:0007669"/>
    <property type="project" value="TreeGrafter"/>
</dbReference>
<reference evidence="10" key="1">
    <citation type="submission" date="2021-02" db="EMBL/GenBank/DDBJ databases">
        <authorList>
            <person name="Nowell W R."/>
        </authorList>
    </citation>
    <scope>NUCLEOTIDE SEQUENCE</scope>
</reference>
<feature type="binding site" evidence="8">
    <location>
        <position position="221"/>
    </location>
    <ligand>
        <name>Zn(2+)</name>
        <dbReference type="ChEBI" id="CHEBI:29105"/>
        <note>catalytic</note>
    </ligand>
</feature>
<comment type="similarity">
    <text evidence="2 9">Belongs to the alkaline ceramidase family.</text>
</comment>
<keyword evidence="4 9" id="KW-0378">Hydrolase</keyword>
<feature type="transmembrane region" description="Helical" evidence="9">
    <location>
        <begin position="135"/>
        <end position="153"/>
    </location>
</feature>
<dbReference type="GO" id="GO:0016020">
    <property type="term" value="C:membrane"/>
    <property type="evidence" value="ECO:0007669"/>
    <property type="project" value="UniProtKB-SubCell"/>
</dbReference>
<dbReference type="Pfam" id="PF05875">
    <property type="entry name" value="Ceramidase"/>
    <property type="match status" value="1"/>
</dbReference>
<evidence type="ECO:0000256" key="5">
    <source>
        <dbReference type="ARBA" id="ARBA00022989"/>
    </source>
</evidence>
<dbReference type="EMBL" id="CAJNOI010000017">
    <property type="protein sequence ID" value="CAF0818071.1"/>
    <property type="molecule type" value="Genomic_DNA"/>
</dbReference>
<evidence type="ECO:0000313" key="11">
    <source>
        <dbReference type="EMBL" id="CAF1430063.1"/>
    </source>
</evidence>
<feature type="binding site" evidence="8">
    <location>
        <position position="225"/>
    </location>
    <ligand>
        <name>Zn(2+)</name>
        <dbReference type="ChEBI" id="CHEBI:29105"/>
        <note>catalytic</note>
    </ligand>
</feature>
<feature type="transmembrane region" description="Helical" evidence="9">
    <location>
        <begin position="223"/>
        <end position="244"/>
    </location>
</feature>
<comment type="caution">
    <text evidence="10">The sequence shown here is derived from an EMBL/GenBank/DDBJ whole genome shotgun (WGS) entry which is preliminary data.</text>
</comment>
<dbReference type="Proteomes" id="UP000663877">
    <property type="component" value="Unassembled WGS sequence"/>
</dbReference>
<evidence type="ECO:0000313" key="10">
    <source>
        <dbReference type="EMBL" id="CAF0818071.1"/>
    </source>
</evidence>
<keyword evidence="7" id="KW-0106">Calcium</keyword>
<feature type="binding site" evidence="7">
    <location>
        <position position="29"/>
    </location>
    <ligand>
        <name>Ca(2+)</name>
        <dbReference type="ChEBI" id="CHEBI:29108"/>
    </ligand>
</feature>
<evidence type="ECO:0000313" key="12">
    <source>
        <dbReference type="EMBL" id="CAF1433109.1"/>
    </source>
</evidence>
<organism evidence="10 14">
    <name type="scientific">Adineta steineri</name>
    <dbReference type="NCBI Taxonomy" id="433720"/>
    <lineage>
        <taxon>Eukaryota</taxon>
        <taxon>Metazoa</taxon>
        <taxon>Spiralia</taxon>
        <taxon>Gnathifera</taxon>
        <taxon>Rotifera</taxon>
        <taxon>Eurotatoria</taxon>
        <taxon>Bdelloidea</taxon>
        <taxon>Adinetida</taxon>
        <taxon>Adinetidae</taxon>
        <taxon>Adineta</taxon>
    </lineage>
</organism>
<keyword evidence="8" id="KW-0862">Zinc</keyword>
<feature type="binding site" evidence="7">
    <location>
        <position position="33"/>
    </location>
    <ligand>
        <name>Ca(2+)</name>
        <dbReference type="ChEBI" id="CHEBI:29108"/>
    </ligand>
</feature>
<dbReference type="Proteomes" id="UP000663832">
    <property type="component" value="Unassembled WGS sequence"/>
</dbReference>
<sequence length="291" mass="33687">MYLTTDLSKINLGQIKKNPFQPGSSTVDWCEPNYVVSEYIAEFWNTVSNIFFFLIPPIMIYLFRPYSKRVANGIAILWILLIVIGIGSVYFHATLSLVGQLVDEISILWVITAGYALFLPDVYLPQSFRVQRHRFVYSCIVFAIIITGLSFVYPYANAFALMILCFPTISFIVIHLRRSDNARIKRLGLHCFCLWAIAVTIWICDRMLCPLWLSISFPYLHAFWHVLIFFSSNEGIVICGYLTIKQQNPQANLHLHFWPNEQSNWFTLPYLKFHDDSDDDDSDNISTKSII</sequence>
<keyword evidence="5 9" id="KW-1133">Transmembrane helix</keyword>
<keyword evidence="3 9" id="KW-0812">Transmembrane</keyword>
<evidence type="ECO:0000256" key="8">
    <source>
        <dbReference type="PIRSR" id="PIRSR608901-2"/>
    </source>
</evidence>
<feature type="transmembrane region" description="Helical" evidence="9">
    <location>
        <begin position="75"/>
        <end position="93"/>
    </location>
</feature>
<keyword evidence="7" id="KW-0479">Metal-binding</keyword>
<accession>A0A813TT02</accession>
<dbReference type="InterPro" id="IPR008901">
    <property type="entry name" value="ACER"/>
</dbReference>
<feature type="binding site" evidence="7">
    <location>
        <position position="42"/>
    </location>
    <ligand>
        <name>Ca(2+)</name>
        <dbReference type="ChEBI" id="CHEBI:29108"/>
    </ligand>
</feature>
<evidence type="ECO:0000256" key="4">
    <source>
        <dbReference type="ARBA" id="ARBA00022801"/>
    </source>
</evidence>
<gene>
    <name evidence="10" type="ORF">BJG266_LOCUS6102</name>
    <name evidence="11" type="ORF">QVE165_LOCUS38889</name>
    <name evidence="12" type="ORF">QVE165_LOCUS39084</name>
</gene>
<evidence type="ECO:0000256" key="2">
    <source>
        <dbReference type="ARBA" id="ARBA00009780"/>
    </source>
</evidence>
<dbReference type="GO" id="GO:0046872">
    <property type="term" value="F:metal ion binding"/>
    <property type="evidence" value="ECO:0007669"/>
    <property type="project" value="UniProtKB-KW"/>
</dbReference>
<feature type="transmembrane region" description="Helical" evidence="9">
    <location>
        <begin position="105"/>
        <end position="123"/>
    </location>
</feature>
<evidence type="ECO:0000256" key="3">
    <source>
        <dbReference type="ARBA" id="ARBA00022692"/>
    </source>
</evidence>
<evidence type="ECO:0000256" key="9">
    <source>
        <dbReference type="RuleBase" id="RU364079"/>
    </source>
</evidence>
<evidence type="ECO:0000313" key="13">
    <source>
        <dbReference type="Proteomes" id="UP000663832"/>
    </source>
</evidence>
<dbReference type="GO" id="GO:0016811">
    <property type="term" value="F:hydrolase activity, acting on carbon-nitrogen (but not peptide) bonds, in linear amides"/>
    <property type="evidence" value="ECO:0007669"/>
    <property type="project" value="InterPro"/>
</dbReference>